<dbReference type="InterPro" id="IPR004636">
    <property type="entry name" value="AcOrn/SuccOrn_fam"/>
</dbReference>
<dbReference type="InterPro" id="IPR050103">
    <property type="entry name" value="Class-III_PLP-dep_AT"/>
</dbReference>
<keyword evidence="7" id="KW-1185">Reference proteome</keyword>
<dbReference type="GO" id="GO:0006526">
    <property type="term" value="P:L-arginine biosynthetic process"/>
    <property type="evidence" value="ECO:0007669"/>
    <property type="project" value="UniProtKB-UniRule"/>
</dbReference>
<keyword evidence="1 5" id="KW-0032">Aminotransferase</keyword>
<name>S9PB63_CYSF2</name>
<feature type="binding site" evidence="5">
    <location>
        <begin position="227"/>
        <end position="230"/>
    </location>
    <ligand>
        <name>pyridoxal 5'-phosphate</name>
        <dbReference type="ChEBI" id="CHEBI:597326"/>
    </ligand>
</feature>
<gene>
    <name evidence="5" type="primary">argD</name>
    <name evidence="6" type="ORF">D187_001853</name>
</gene>
<comment type="subunit">
    <text evidence="5">Homodimer.</text>
</comment>
<feature type="binding site" evidence="5">
    <location>
        <position position="283"/>
    </location>
    <ligand>
        <name>N(2)-acetyl-L-ornithine</name>
        <dbReference type="ChEBI" id="CHEBI:57805"/>
    </ligand>
</feature>
<protein>
    <recommendedName>
        <fullName evidence="5">Acetylornithine aminotransferase</fullName>
        <shortName evidence="5">ACOAT</shortName>
        <ecNumber evidence="5">2.6.1.11</ecNumber>
    </recommendedName>
</protein>
<dbReference type="UniPathway" id="UPA00068">
    <property type="reaction ID" value="UER00109"/>
</dbReference>
<dbReference type="eggNOG" id="COG4992">
    <property type="taxonomic scope" value="Bacteria"/>
</dbReference>
<dbReference type="EC" id="2.6.1.11" evidence="5"/>
<comment type="catalytic activity">
    <reaction evidence="5">
        <text>N(2)-acetyl-L-ornithine + 2-oxoglutarate = N-acetyl-L-glutamate 5-semialdehyde + L-glutamate</text>
        <dbReference type="Rhea" id="RHEA:18049"/>
        <dbReference type="ChEBI" id="CHEBI:16810"/>
        <dbReference type="ChEBI" id="CHEBI:29123"/>
        <dbReference type="ChEBI" id="CHEBI:29985"/>
        <dbReference type="ChEBI" id="CHEBI:57805"/>
        <dbReference type="EC" id="2.6.1.11"/>
    </reaction>
</comment>
<dbReference type="PANTHER" id="PTHR11986">
    <property type="entry name" value="AMINOTRANSFERASE CLASS III"/>
    <property type="match status" value="1"/>
</dbReference>
<dbReference type="HAMAP" id="MF_01107">
    <property type="entry name" value="ArgD_aminotrans_3"/>
    <property type="match status" value="1"/>
</dbReference>
<dbReference type="Gene3D" id="3.40.640.10">
    <property type="entry name" value="Type I PLP-dependent aspartate aminotransferase-like (Major domain)"/>
    <property type="match status" value="1"/>
</dbReference>
<accession>S9PB63</accession>
<dbReference type="InterPro" id="IPR005814">
    <property type="entry name" value="Aminotrans_3"/>
</dbReference>
<dbReference type="Pfam" id="PF00202">
    <property type="entry name" value="Aminotran_3"/>
    <property type="match status" value="1"/>
</dbReference>
<keyword evidence="2 5" id="KW-0028">Amino-acid biosynthesis</keyword>
<proteinExistence type="inferred from homology"/>
<evidence type="ECO:0000313" key="7">
    <source>
        <dbReference type="Proteomes" id="UP000011682"/>
    </source>
</evidence>
<dbReference type="PANTHER" id="PTHR11986:SF79">
    <property type="entry name" value="ACETYLORNITHINE AMINOTRANSFERASE, MITOCHONDRIAL"/>
    <property type="match status" value="1"/>
</dbReference>
<keyword evidence="5" id="KW-0055">Arginine biosynthesis</keyword>
<evidence type="ECO:0000256" key="2">
    <source>
        <dbReference type="ARBA" id="ARBA00022605"/>
    </source>
</evidence>
<sequence>MTMTRLDPSEPRNAERAFHMNTYPRAPITVVRGEGLRVWDDQGREFLDFTSGLCVNTLGHCHPVVVEAVRAQVGTLIHATNGVYTLPQLELARLLVEHSALDKVFFCNSGAEANECAIKLARKWGRTRKGGAYEIITANTGFHGRTLGTMAATGHRHVQQDFEPLPEGFTQVEFNDLAALRDAITERTAAVLLEPIQGVNGVELATQEYLRGVRALCDEKGVLLMLDEIQSGVGRTGTLWAYEGYGIEPDVMTVAKGLGGGVAIGACLAKDAVAVFQPGDHASTFGGNPLACAAGRAVLQEVIARDLPGHARRLGERLRAGLGEIQAEPGHGITAVRGAGLWFGIEFGEGGANTVWERCLRRGMLLVRSGTGRALRVSPSLTVTEQECDRFLEVFRQAVRS</sequence>
<dbReference type="InterPro" id="IPR015421">
    <property type="entry name" value="PyrdxlP-dep_Trfase_major"/>
</dbReference>
<dbReference type="FunFam" id="3.40.640.10:FF:000004">
    <property type="entry name" value="Acetylornithine aminotransferase"/>
    <property type="match status" value="1"/>
</dbReference>
<reference evidence="6" key="1">
    <citation type="submission" date="2013-05" db="EMBL/GenBank/DDBJ databases">
        <title>Genome assembly of Cystobacter fuscus DSM 2262.</title>
        <authorList>
            <person name="Sharma G."/>
            <person name="Khatri I."/>
            <person name="Kaur C."/>
            <person name="Mayilraj S."/>
            <person name="Subramanian S."/>
        </authorList>
    </citation>
    <scope>NUCLEOTIDE SEQUENCE [LARGE SCALE GENOMIC DNA]</scope>
    <source>
        <strain evidence="6">DSM 2262</strain>
    </source>
</reference>
<evidence type="ECO:0000256" key="5">
    <source>
        <dbReference type="HAMAP-Rule" id="MF_01107"/>
    </source>
</evidence>
<keyword evidence="5" id="KW-0963">Cytoplasm</keyword>
<organism evidence="6 7">
    <name type="scientific">Cystobacter fuscus (strain ATCC 25194 / DSM 2262 / NBRC 100088 / M29)</name>
    <dbReference type="NCBI Taxonomy" id="1242864"/>
    <lineage>
        <taxon>Bacteria</taxon>
        <taxon>Pseudomonadati</taxon>
        <taxon>Myxococcota</taxon>
        <taxon>Myxococcia</taxon>
        <taxon>Myxococcales</taxon>
        <taxon>Cystobacterineae</taxon>
        <taxon>Archangiaceae</taxon>
        <taxon>Cystobacter</taxon>
    </lineage>
</organism>
<dbReference type="NCBIfam" id="TIGR00707">
    <property type="entry name" value="argD"/>
    <property type="match status" value="1"/>
</dbReference>
<dbReference type="GO" id="GO:0005737">
    <property type="term" value="C:cytoplasm"/>
    <property type="evidence" value="ECO:0007669"/>
    <property type="project" value="UniProtKB-SubCell"/>
</dbReference>
<feature type="binding site" evidence="5">
    <location>
        <position position="145"/>
    </location>
    <ligand>
        <name>N(2)-acetyl-L-ornithine</name>
        <dbReference type="ChEBI" id="CHEBI:57805"/>
    </ligand>
</feature>
<comment type="subcellular location">
    <subcellularLocation>
        <location evidence="5">Cytoplasm</location>
    </subcellularLocation>
</comment>
<comment type="cofactor">
    <cofactor evidence="5">
        <name>pyridoxal 5'-phosphate</name>
        <dbReference type="ChEBI" id="CHEBI:597326"/>
    </cofactor>
    <text evidence="5">Binds 1 pyridoxal phosphate per subunit.</text>
</comment>
<dbReference type="GO" id="GO:0003992">
    <property type="term" value="F:N2-acetyl-L-ornithine:2-oxoglutarate 5-aminotransferase activity"/>
    <property type="evidence" value="ECO:0007669"/>
    <property type="project" value="UniProtKB-UniRule"/>
</dbReference>
<dbReference type="NCBIfam" id="NF002325">
    <property type="entry name" value="PRK01278.1"/>
    <property type="match status" value="1"/>
</dbReference>
<dbReference type="PIRSF" id="PIRSF000521">
    <property type="entry name" value="Transaminase_4ab_Lys_Orn"/>
    <property type="match status" value="1"/>
</dbReference>
<feature type="binding site" evidence="5">
    <location>
        <position position="284"/>
    </location>
    <ligand>
        <name>pyridoxal 5'-phosphate</name>
        <dbReference type="ChEBI" id="CHEBI:597326"/>
    </ligand>
</feature>
<evidence type="ECO:0000256" key="4">
    <source>
        <dbReference type="ARBA" id="ARBA00022898"/>
    </source>
</evidence>
<dbReference type="AlphaFoldDB" id="S9PB63"/>
<dbReference type="InterPro" id="IPR015424">
    <property type="entry name" value="PyrdxlP-dep_Trfase"/>
</dbReference>
<evidence type="ECO:0000313" key="6">
    <source>
        <dbReference type="EMBL" id="EPX60366.1"/>
    </source>
</evidence>
<dbReference type="Proteomes" id="UP000011682">
    <property type="component" value="Unassembled WGS sequence"/>
</dbReference>
<evidence type="ECO:0000256" key="3">
    <source>
        <dbReference type="ARBA" id="ARBA00022679"/>
    </source>
</evidence>
<dbReference type="Gene3D" id="3.90.1150.10">
    <property type="entry name" value="Aspartate Aminotransferase, domain 1"/>
    <property type="match status" value="1"/>
</dbReference>
<keyword evidence="3 5" id="KW-0808">Transferase</keyword>
<feature type="modified residue" description="N6-(pyridoxal phosphate)lysine" evidence="5">
    <location>
        <position position="256"/>
    </location>
</feature>
<dbReference type="EMBL" id="ANAH02000013">
    <property type="protein sequence ID" value="EPX60366.1"/>
    <property type="molecule type" value="Genomic_DNA"/>
</dbReference>
<keyword evidence="4 5" id="KW-0663">Pyridoxal phosphate</keyword>
<comment type="miscellaneous">
    <text evidence="5">May also have succinyldiaminopimelate aminotransferase activity, thus carrying out the corresponding step in lysine biosynthesis.</text>
</comment>
<feature type="binding site" evidence="5">
    <location>
        <begin position="110"/>
        <end position="111"/>
    </location>
    <ligand>
        <name>pyridoxal 5'-phosphate</name>
        <dbReference type="ChEBI" id="CHEBI:597326"/>
    </ligand>
</feature>
<dbReference type="GO" id="GO:0030170">
    <property type="term" value="F:pyridoxal phosphate binding"/>
    <property type="evidence" value="ECO:0007669"/>
    <property type="project" value="InterPro"/>
</dbReference>
<dbReference type="GO" id="GO:0042802">
    <property type="term" value="F:identical protein binding"/>
    <property type="evidence" value="ECO:0007669"/>
    <property type="project" value="TreeGrafter"/>
</dbReference>
<comment type="similarity">
    <text evidence="5">Belongs to the class-III pyridoxal-phosphate-dependent aminotransferase family. ArgD subfamily.</text>
</comment>
<dbReference type="PROSITE" id="PS00600">
    <property type="entry name" value="AA_TRANSFER_CLASS_3"/>
    <property type="match status" value="1"/>
</dbReference>
<dbReference type="CDD" id="cd00610">
    <property type="entry name" value="OAT_like"/>
    <property type="match status" value="1"/>
</dbReference>
<feature type="binding site" evidence="5">
    <location>
        <position position="142"/>
    </location>
    <ligand>
        <name>pyridoxal 5'-phosphate</name>
        <dbReference type="ChEBI" id="CHEBI:597326"/>
    </ligand>
</feature>
<comment type="caution">
    <text evidence="6">The sequence shown here is derived from an EMBL/GenBank/DDBJ whole genome shotgun (WGS) entry which is preliminary data.</text>
</comment>
<evidence type="ECO:0000256" key="1">
    <source>
        <dbReference type="ARBA" id="ARBA00022576"/>
    </source>
</evidence>
<dbReference type="InterPro" id="IPR015422">
    <property type="entry name" value="PyrdxlP-dep_Trfase_small"/>
</dbReference>
<dbReference type="InterPro" id="IPR049704">
    <property type="entry name" value="Aminotrans_3_PPA_site"/>
</dbReference>
<dbReference type="SUPFAM" id="SSF53383">
    <property type="entry name" value="PLP-dependent transferases"/>
    <property type="match status" value="1"/>
</dbReference>
<comment type="pathway">
    <text evidence="5">Amino-acid biosynthesis; L-arginine biosynthesis; N(2)-acetyl-L-ornithine from L-glutamate: step 4/4.</text>
</comment>
<dbReference type="RefSeq" id="WP_002625751.1">
    <property type="nucleotide sequence ID" value="NZ_ANAH02000013.1"/>
</dbReference>